<feature type="chain" id="PRO_5032887651" evidence="4">
    <location>
        <begin position="26"/>
        <end position="414"/>
    </location>
</feature>
<dbReference type="InterPro" id="IPR002053">
    <property type="entry name" value="Glyco_hydro_25"/>
</dbReference>
<dbReference type="Pfam" id="PF01476">
    <property type="entry name" value="LysM"/>
    <property type="match status" value="3"/>
</dbReference>
<feature type="signal peptide" evidence="4">
    <location>
        <begin position="1"/>
        <end position="25"/>
    </location>
</feature>
<evidence type="ECO:0000256" key="4">
    <source>
        <dbReference type="SAM" id="SignalP"/>
    </source>
</evidence>
<protein>
    <submittedName>
        <fullName evidence="6">LysM peptidoglycan-binding domain-containing protein</fullName>
    </submittedName>
</protein>
<dbReference type="SUPFAM" id="SSF51445">
    <property type="entry name" value="(Trans)glycosidases"/>
    <property type="match status" value="1"/>
</dbReference>
<dbReference type="PANTHER" id="PTHR33734">
    <property type="entry name" value="LYSM DOMAIN-CONTAINING GPI-ANCHORED PROTEIN 2"/>
    <property type="match status" value="1"/>
</dbReference>
<dbReference type="InterPro" id="IPR017853">
    <property type="entry name" value="GH"/>
</dbReference>
<keyword evidence="4" id="KW-0732">Signal</keyword>
<name>A0A848CEN4_9LACO</name>
<dbReference type="EMBL" id="JABAFP010000059">
    <property type="protein sequence ID" value="NME43120.1"/>
    <property type="molecule type" value="Genomic_DNA"/>
</dbReference>
<dbReference type="InterPro" id="IPR036779">
    <property type="entry name" value="LysM_dom_sf"/>
</dbReference>
<evidence type="ECO:0000313" key="7">
    <source>
        <dbReference type="Proteomes" id="UP000563853"/>
    </source>
</evidence>
<dbReference type="SMART" id="SM00257">
    <property type="entry name" value="LysM"/>
    <property type="match status" value="3"/>
</dbReference>
<dbReference type="GO" id="GO:0003796">
    <property type="term" value="F:lysozyme activity"/>
    <property type="evidence" value="ECO:0007669"/>
    <property type="project" value="InterPro"/>
</dbReference>
<evidence type="ECO:0000256" key="3">
    <source>
        <dbReference type="ARBA" id="ARBA00023295"/>
    </source>
</evidence>
<reference evidence="6 7" key="1">
    <citation type="submission" date="2020-04" db="EMBL/GenBank/DDBJ databases">
        <authorList>
            <person name="Hitch T.C.A."/>
            <person name="Wylensek D."/>
            <person name="Clavel T."/>
        </authorList>
    </citation>
    <scope>NUCLEOTIDE SEQUENCE [LARGE SCALE GENOMIC DNA]</scope>
    <source>
        <strain evidence="6 7">WCA-389-WT-5H1</strain>
    </source>
</reference>
<dbReference type="AlphaFoldDB" id="A0A848CEN4"/>
<dbReference type="SMART" id="SM00641">
    <property type="entry name" value="Glyco_25"/>
    <property type="match status" value="1"/>
</dbReference>
<dbReference type="PROSITE" id="PS51782">
    <property type="entry name" value="LYSM"/>
    <property type="match status" value="3"/>
</dbReference>
<dbReference type="Gene3D" id="3.10.350.10">
    <property type="entry name" value="LysM domain"/>
    <property type="match status" value="3"/>
</dbReference>
<keyword evidence="2" id="KW-0378">Hydrolase</keyword>
<dbReference type="Gene3D" id="3.20.20.80">
    <property type="entry name" value="Glycosidases"/>
    <property type="match status" value="1"/>
</dbReference>
<dbReference type="PANTHER" id="PTHR33734:SF22">
    <property type="entry name" value="MEMBRANE-BOUND LYTIC MUREIN TRANSGLYCOSYLASE D"/>
    <property type="match status" value="1"/>
</dbReference>
<comment type="caution">
    <text evidence="6">The sequence shown here is derived from an EMBL/GenBank/DDBJ whole genome shotgun (WGS) entry which is preliminary data.</text>
</comment>
<gene>
    <name evidence="6" type="ORF">HF863_10165</name>
</gene>
<keyword evidence="3" id="KW-0326">Glycosidase</keyword>
<dbReference type="Proteomes" id="UP000563853">
    <property type="component" value="Unassembled WGS sequence"/>
</dbReference>
<dbReference type="RefSeq" id="WP_170092147.1">
    <property type="nucleotide sequence ID" value="NZ_JABAFP010000059.1"/>
</dbReference>
<proteinExistence type="inferred from homology"/>
<dbReference type="GO" id="GO:0016998">
    <property type="term" value="P:cell wall macromolecule catabolic process"/>
    <property type="evidence" value="ECO:0007669"/>
    <property type="project" value="InterPro"/>
</dbReference>
<dbReference type="CDD" id="cd00118">
    <property type="entry name" value="LysM"/>
    <property type="match status" value="3"/>
</dbReference>
<evidence type="ECO:0000259" key="5">
    <source>
        <dbReference type="PROSITE" id="PS51782"/>
    </source>
</evidence>
<dbReference type="PROSITE" id="PS51904">
    <property type="entry name" value="GLYCOSYL_HYDROL_F25_2"/>
    <property type="match status" value="1"/>
</dbReference>
<feature type="domain" description="LysM" evidence="5">
    <location>
        <begin position="257"/>
        <end position="301"/>
    </location>
</feature>
<comment type="similarity">
    <text evidence="1">Belongs to the glycosyl hydrolase 25 family.</text>
</comment>
<dbReference type="InterPro" id="IPR018077">
    <property type="entry name" value="Glyco_hydro_fam25_subgr"/>
</dbReference>
<evidence type="ECO:0000313" key="6">
    <source>
        <dbReference type="EMBL" id="NME43120.1"/>
    </source>
</evidence>
<dbReference type="InterPro" id="IPR018392">
    <property type="entry name" value="LysM"/>
</dbReference>
<feature type="domain" description="LysM" evidence="5">
    <location>
        <begin position="318"/>
        <end position="362"/>
    </location>
</feature>
<sequence length="414" mass="45726">MKNKIILSLTLAVGLFLLLSTHALASQTLGLDVASYQDSTPSYFDQFKQRGAKFALVKLGGRGGNEGNHYQNPKASAQLANAQAVGLSVGGYFWGQFGANVSEANLHAKLAISDAQRVGLRAGSVLALDYEAGATNNKQANTEAIKAFMRTIKSHGYKVLLYSGAYYLRQYVDADAIGQEFGTVIWVASYKTTSLQTQPDFNYFPSMPYVAMWQYADNFYGVDGNVDLVDYMTKSAGVVKNTPVKPTEAQNSNDSTKKYIVQAGESWWSIAQKVGLDMYQLAQLNNKTINDTIHPGDTLKISGKLKNNATKPQTRTMTYYTVRYGDNLSSIANKFSTTVYALQVTNNIRNANLIYPGQRLKVTGNVGTQRTYTVRYGDTLSSIASRYGTTWQNLQRLNSLRNPNWIYPGQKLNI</sequence>
<dbReference type="SUPFAM" id="SSF54106">
    <property type="entry name" value="LysM domain"/>
    <property type="match status" value="3"/>
</dbReference>
<dbReference type="Pfam" id="PF01183">
    <property type="entry name" value="Glyco_hydro_25"/>
    <property type="match status" value="1"/>
</dbReference>
<accession>A0A848CEN4</accession>
<evidence type="ECO:0000256" key="1">
    <source>
        <dbReference type="ARBA" id="ARBA00010646"/>
    </source>
</evidence>
<evidence type="ECO:0000256" key="2">
    <source>
        <dbReference type="ARBA" id="ARBA00022801"/>
    </source>
</evidence>
<organism evidence="6 7">
    <name type="scientific">Ligilactobacillus agilis</name>
    <dbReference type="NCBI Taxonomy" id="1601"/>
    <lineage>
        <taxon>Bacteria</taxon>
        <taxon>Bacillati</taxon>
        <taxon>Bacillota</taxon>
        <taxon>Bacilli</taxon>
        <taxon>Lactobacillales</taxon>
        <taxon>Lactobacillaceae</taxon>
        <taxon>Ligilactobacillus</taxon>
    </lineage>
</organism>
<dbReference type="GO" id="GO:0008932">
    <property type="term" value="F:lytic endotransglycosylase activity"/>
    <property type="evidence" value="ECO:0007669"/>
    <property type="project" value="TreeGrafter"/>
</dbReference>
<dbReference type="GO" id="GO:0009253">
    <property type="term" value="P:peptidoglycan catabolic process"/>
    <property type="evidence" value="ECO:0007669"/>
    <property type="project" value="InterPro"/>
</dbReference>
<feature type="domain" description="LysM" evidence="5">
    <location>
        <begin position="370"/>
        <end position="414"/>
    </location>
</feature>